<feature type="domain" description="Acyl-CoA oxidase/dehydrogenase middle" evidence="7">
    <location>
        <begin position="128"/>
        <end position="225"/>
    </location>
</feature>
<evidence type="ECO:0000259" key="6">
    <source>
        <dbReference type="Pfam" id="PF00441"/>
    </source>
</evidence>
<dbReference type="InterPro" id="IPR006091">
    <property type="entry name" value="Acyl-CoA_Oxase/DH_mid-dom"/>
</dbReference>
<keyword evidence="5" id="KW-0560">Oxidoreductase</keyword>
<dbReference type="PANTHER" id="PTHR43884:SF12">
    <property type="entry name" value="ISOVALERYL-COA DEHYDROGENASE, MITOCHONDRIAL-RELATED"/>
    <property type="match status" value="1"/>
</dbReference>
<dbReference type="Pfam" id="PF02770">
    <property type="entry name" value="Acyl-CoA_dh_M"/>
    <property type="match status" value="1"/>
</dbReference>
<feature type="domain" description="Acyl-CoA dehydrogenase/oxidase N-terminal" evidence="8">
    <location>
        <begin position="12"/>
        <end position="123"/>
    </location>
</feature>
<dbReference type="InterPro" id="IPR009075">
    <property type="entry name" value="AcylCo_DH/oxidase_C"/>
</dbReference>
<dbReference type="Pfam" id="PF02771">
    <property type="entry name" value="Acyl-CoA_dh_N"/>
    <property type="match status" value="1"/>
</dbReference>
<comment type="cofactor">
    <cofactor evidence="1 5">
        <name>FAD</name>
        <dbReference type="ChEBI" id="CHEBI:57692"/>
    </cofactor>
</comment>
<protein>
    <submittedName>
        <fullName evidence="9">Acyl-CoA dehydrogenase family protein</fullName>
    </submittedName>
</protein>
<evidence type="ECO:0000256" key="5">
    <source>
        <dbReference type="RuleBase" id="RU362125"/>
    </source>
</evidence>
<evidence type="ECO:0000313" key="10">
    <source>
        <dbReference type="Proteomes" id="UP001501598"/>
    </source>
</evidence>
<dbReference type="InterPro" id="IPR013786">
    <property type="entry name" value="AcylCoA_DH/ox_N"/>
</dbReference>
<evidence type="ECO:0000259" key="7">
    <source>
        <dbReference type="Pfam" id="PF02770"/>
    </source>
</evidence>
<dbReference type="EMBL" id="BAABGT010000032">
    <property type="protein sequence ID" value="GAA4546413.1"/>
    <property type="molecule type" value="Genomic_DNA"/>
</dbReference>
<dbReference type="Gene3D" id="2.40.110.10">
    <property type="entry name" value="Butyryl-CoA Dehydrogenase, subunit A, domain 2"/>
    <property type="match status" value="1"/>
</dbReference>
<dbReference type="InterPro" id="IPR037069">
    <property type="entry name" value="AcylCoA_DH/ox_N_sf"/>
</dbReference>
<evidence type="ECO:0000256" key="2">
    <source>
        <dbReference type="ARBA" id="ARBA00009347"/>
    </source>
</evidence>
<evidence type="ECO:0000313" key="9">
    <source>
        <dbReference type="EMBL" id="GAA4546413.1"/>
    </source>
</evidence>
<dbReference type="InterPro" id="IPR036250">
    <property type="entry name" value="AcylCo_DH-like_C"/>
</dbReference>
<keyword evidence="3 5" id="KW-0285">Flavoprotein</keyword>
<evidence type="ECO:0000256" key="4">
    <source>
        <dbReference type="ARBA" id="ARBA00022827"/>
    </source>
</evidence>
<keyword evidence="4 5" id="KW-0274">FAD</keyword>
<keyword evidence="10" id="KW-1185">Reference proteome</keyword>
<dbReference type="SUPFAM" id="SSF47203">
    <property type="entry name" value="Acyl-CoA dehydrogenase C-terminal domain-like"/>
    <property type="match status" value="1"/>
</dbReference>
<dbReference type="Gene3D" id="1.20.140.10">
    <property type="entry name" value="Butyryl-CoA Dehydrogenase, subunit A, domain 3"/>
    <property type="match status" value="1"/>
</dbReference>
<dbReference type="InterPro" id="IPR009100">
    <property type="entry name" value="AcylCoA_DH/oxidase_NM_dom_sf"/>
</dbReference>
<dbReference type="PIRSF" id="PIRSF016578">
    <property type="entry name" value="HsaA"/>
    <property type="match status" value="1"/>
</dbReference>
<evidence type="ECO:0000259" key="8">
    <source>
        <dbReference type="Pfam" id="PF02771"/>
    </source>
</evidence>
<comment type="similarity">
    <text evidence="2 5">Belongs to the acyl-CoA dehydrogenase family.</text>
</comment>
<sequence>MTDAHTAPWDLSEDQEAIKKAVDDGMKKFPLDYWLEIDRVGEFPNEFFGFAAQQGWLGVAQPTEYGGAGLGISEAVMMMEGIARGGGLSAASTVHMNVFGTNVVTKHGSDEMKQAYLPEIIAGRMKVAFGVSEPDSGLDTTSLRTRAVKDGGDWVVNGRKVWISTAQVADKILLLTRTREPAEGKSKADGLTLFFTDLDRDHITVNEIEKLGRKAVDSNELFIDDLRVPDRDMVGEEGRGFKLLLDGLNPERLLVASEAIGIGRKALEIAVEYAKERHVFGRPIGQNQGVQFPLAQSYAKLESAWLTILRGASLYDRGLDCGAEANSAKYLSGEYGFEAADRAMQVLGGYSYAKEYHVERLWREVKLTRIAPVSPELILCYLAERKLGLPKSY</sequence>
<name>A0ABP8RRR7_9PSEU</name>
<evidence type="ECO:0000256" key="3">
    <source>
        <dbReference type="ARBA" id="ARBA00022630"/>
    </source>
</evidence>
<dbReference type="InterPro" id="IPR046373">
    <property type="entry name" value="Acyl-CoA_Oxase/DH_mid-dom_sf"/>
</dbReference>
<proteinExistence type="inferred from homology"/>
<organism evidence="9 10">
    <name type="scientific">Pseudonocardia xishanensis</name>
    <dbReference type="NCBI Taxonomy" id="630995"/>
    <lineage>
        <taxon>Bacteria</taxon>
        <taxon>Bacillati</taxon>
        <taxon>Actinomycetota</taxon>
        <taxon>Actinomycetes</taxon>
        <taxon>Pseudonocardiales</taxon>
        <taxon>Pseudonocardiaceae</taxon>
        <taxon>Pseudonocardia</taxon>
    </lineage>
</organism>
<dbReference type="Proteomes" id="UP001501598">
    <property type="component" value="Unassembled WGS sequence"/>
</dbReference>
<gene>
    <name evidence="9" type="ORF">GCM10023175_28580</name>
</gene>
<evidence type="ECO:0000256" key="1">
    <source>
        <dbReference type="ARBA" id="ARBA00001974"/>
    </source>
</evidence>
<dbReference type="SUPFAM" id="SSF56645">
    <property type="entry name" value="Acyl-CoA dehydrogenase NM domain-like"/>
    <property type="match status" value="1"/>
</dbReference>
<dbReference type="RefSeq" id="WP_345417309.1">
    <property type="nucleotide sequence ID" value="NZ_BAABGT010000032.1"/>
</dbReference>
<dbReference type="Gene3D" id="1.10.540.10">
    <property type="entry name" value="Acyl-CoA dehydrogenase/oxidase, N-terminal domain"/>
    <property type="match status" value="1"/>
</dbReference>
<comment type="caution">
    <text evidence="9">The sequence shown here is derived from an EMBL/GenBank/DDBJ whole genome shotgun (WGS) entry which is preliminary data.</text>
</comment>
<dbReference type="PANTHER" id="PTHR43884">
    <property type="entry name" value="ACYL-COA DEHYDROGENASE"/>
    <property type="match status" value="1"/>
</dbReference>
<reference evidence="10" key="1">
    <citation type="journal article" date="2019" name="Int. J. Syst. Evol. Microbiol.">
        <title>The Global Catalogue of Microorganisms (GCM) 10K type strain sequencing project: providing services to taxonomists for standard genome sequencing and annotation.</title>
        <authorList>
            <consortium name="The Broad Institute Genomics Platform"/>
            <consortium name="The Broad Institute Genome Sequencing Center for Infectious Disease"/>
            <person name="Wu L."/>
            <person name="Ma J."/>
        </authorList>
    </citation>
    <scope>NUCLEOTIDE SEQUENCE [LARGE SCALE GENOMIC DNA]</scope>
    <source>
        <strain evidence="10">JCM 17906</strain>
    </source>
</reference>
<dbReference type="CDD" id="cd00567">
    <property type="entry name" value="ACAD"/>
    <property type="match status" value="1"/>
</dbReference>
<feature type="domain" description="Acyl-CoA dehydrogenase/oxidase C-terminal" evidence="6">
    <location>
        <begin position="238"/>
        <end position="371"/>
    </location>
</feature>
<accession>A0ABP8RRR7</accession>
<dbReference type="Pfam" id="PF00441">
    <property type="entry name" value="Acyl-CoA_dh_1"/>
    <property type="match status" value="1"/>
</dbReference>